<evidence type="ECO:0000313" key="1">
    <source>
        <dbReference type="EMBL" id="CAF4016351.1"/>
    </source>
</evidence>
<evidence type="ECO:0000313" key="2">
    <source>
        <dbReference type="Proteomes" id="UP000663844"/>
    </source>
</evidence>
<dbReference type="AlphaFoldDB" id="A0A819PFN1"/>
<feature type="non-terminal residue" evidence="1">
    <location>
        <position position="26"/>
    </location>
</feature>
<sequence length="26" mass="2833">MTRDSQLNTSTNNKPIIALDCDGVLL</sequence>
<organism evidence="1 2">
    <name type="scientific">Adineta steineri</name>
    <dbReference type="NCBI Taxonomy" id="433720"/>
    <lineage>
        <taxon>Eukaryota</taxon>
        <taxon>Metazoa</taxon>
        <taxon>Spiralia</taxon>
        <taxon>Gnathifera</taxon>
        <taxon>Rotifera</taxon>
        <taxon>Eurotatoria</taxon>
        <taxon>Bdelloidea</taxon>
        <taxon>Adinetida</taxon>
        <taxon>Adinetidae</taxon>
        <taxon>Adineta</taxon>
    </lineage>
</organism>
<dbReference type="EMBL" id="CAJOAZ010003576">
    <property type="protein sequence ID" value="CAF4016351.1"/>
    <property type="molecule type" value="Genomic_DNA"/>
</dbReference>
<name>A0A819PFN1_9BILA</name>
<reference evidence="1" key="1">
    <citation type="submission" date="2021-02" db="EMBL/GenBank/DDBJ databases">
        <authorList>
            <person name="Nowell W R."/>
        </authorList>
    </citation>
    <scope>NUCLEOTIDE SEQUENCE</scope>
</reference>
<proteinExistence type="predicted"/>
<accession>A0A819PFN1</accession>
<protein>
    <submittedName>
        <fullName evidence="1">Uncharacterized protein</fullName>
    </submittedName>
</protein>
<gene>
    <name evidence="1" type="ORF">OXD698_LOCUS30417</name>
</gene>
<dbReference type="Proteomes" id="UP000663844">
    <property type="component" value="Unassembled WGS sequence"/>
</dbReference>
<comment type="caution">
    <text evidence="1">The sequence shown here is derived from an EMBL/GenBank/DDBJ whole genome shotgun (WGS) entry which is preliminary data.</text>
</comment>